<dbReference type="Proteomes" id="UP000324800">
    <property type="component" value="Unassembled WGS sequence"/>
</dbReference>
<gene>
    <name evidence="2" type="ORF">EZS28_026290</name>
</gene>
<evidence type="ECO:0000313" key="3">
    <source>
        <dbReference type="Proteomes" id="UP000324800"/>
    </source>
</evidence>
<feature type="compositionally biased region" description="Polar residues" evidence="1">
    <location>
        <begin position="227"/>
        <end position="237"/>
    </location>
</feature>
<name>A0A5J4V6X6_9EUKA</name>
<proteinExistence type="predicted"/>
<feature type="region of interest" description="Disordered" evidence="1">
    <location>
        <begin position="227"/>
        <end position="246"/>
    </location>
</feature>
<protein>
    <submittedName>
        <fullName evidence="2">Uncharacterized protein</fullName>
    </submittedName>
</protein>
<organism evidence="2 3">
    <name type="scientific">Streblomastix strix</name>
    <dbReference type="NCBI Taxonomy" id="222440"/>
    <lineage>
        <taxon>Eukaryota</taxon>
        <taxon>Metamonada</taxon>
        <taxon>Preaxostyla</taxon>
        <taxon>Oxymonadida</taxon>
        <taxon>Streblomastigidae</taxon>
        <taxon>Streblomastix</taxon>
    </lineage>
</organism>
<dbReference type="AlphaFoldDB" id="A0A5J4V6X6"/>
<evidence type="ECO:0000313" key="2">
    <source>
        <dbReference type="EMBL" id="KAA6378183.1"/>
    </source>
</evidence>
<dbReference type="EMBL" id="SNRW01009324">
    <property type="protein sequence ID" value="KAA6378183.1"/>
    <property type="molecule type" value="Genomic_DNA"/>
</dbReference>
<evidence type="ECO:0000256" key="1">
    <source>
        <dbReference type="SAM" id="MobiDB-lite"/>
    </source>
</evidence>
<accession>A0A5J4V6X6</accession>
<sequence>MTRSLIDTTEQGKLLKTQRSPVIRPGYDNQMLRSLRALPQTEEAHPASVDTLIIRIESFTGELDQELMKLTAQQVLDSIRNKLEIMLPKWAQDLARKPTPETQLTAFFNIVKLVTTVEPESLRTTQSFLQLTPSTVNIRTITVIISFPILWTTNAIPDLTNSIPGYSTSESVQQVGQAITQTVEGPRQNETATRSVHNLLIPLISVYPQQQTFRILPLPYTIERNQPQRQIKTSISPTHKKNDESEDDELLDEIIPGITMPHLPSHKIDIEIAE</sequence>
<comment type="caution">
    <text evidence="2">The sequence shown here is derived from an EMBL/GenBank/DDBJ whole genome shotgun (WGS) entry which is preliminary data.</text>
</comment>
<reference evidence="2 3" key="1">
    <citation type="submission" date="2019-03" db="EMBL/GenBank/DDBJ databases">
        <title>Single cell metagenomics reveals metabolic interactions within the superorganism composed of flagellate Streblomastix strix and complex community of Bacteroidetes bacteria on its surface.</title>
        <authorList>
            <person name="Treitli S.C."/>
            <person name="Kolisko M."/>
            <person name="Husnik F."/>
            <person name="Keeling P."/>
            <person name="Hampl V."/>
        </authorList>
    </citation>
    <scope>NUCLEOTIDE SEQUENCE [LARGE SCALE GENOMIC DNA]</scope>
    <source>
        <strain evidence="2">ST1C</strain>
    </source>
</reference>